<sequence>MTKKSWWKEAPLPFKILTYPTEDKVTKWFEQESDNKKETFNQEQFQLLLASKGVSIGALCFFVLGIFVTIILTLLELTNEVLNFDESYFWSCSGFFILSALFWLYSFAIPNKILTLNRFTGIMTYPSYGFYPHFTTTFTRATVYRVIMSGADATLAGAKLTARNPYDSGVGRGNYDLADSDTEEWWSFYVWYMDKNRPLPPAKAFDEYRLQDFERRKAEGFPKPLYPSNIPTPEATKEQQAERKKIGGW</sequence>
<feature type="transmembrane region" description="Helical" evidence="2">
    <location>
        <begin position="54"/>
        <end position="75"/>
    </location>
</feature>
<evidence type="ECO:0000313" key="3">
    <source>
        <dbReference type="EMBL" id="SDE51175.1"/>
    </source>
</evidence>
<organism evidence="3 4">
    <name type="scientific">Cellulophaga baltica</name>
    <dbReference type="NCBI Taxonomy" id="76594"/>
    <lineage>
        <taxon>Bacteria</taxon>
        <taxon>Pseudomonadati</taxon>
        <taxon>Bacteroidota</taxon>
        <taxon>Flavobacteriia</taxon>
        <taxon>Flavobacteriales</taxon>
        <taxon>Flavobacteriaceae</taxon>
        <taxon>Cellulophaga</taxon>
    </lineage>
</organism>
<reference evidence="4" key="1">
    <citation type="submission" date="2016-10" db="EMBL/GenBank/DDBJ databases">
        <authorList>
            <person name="Varghese N."/>
            <person name="Submissions S."/>
        </authorList>
    </citation>
    <scope>NUCLEOTIDE SEQUENCE [LARGE SCALE GENOMIC DNA]</scope>
    <source>
        <strain evidence="4">DSM 24729</strain>
    </source>
</reference>
<keyword evidence="4" id="KW-1185">Reference proteome</keyword>
<evidence type="ECO:0000313" key="4">
    <source>
        <dbReference type="Proteomes" id="UP000182114"/>
    </source>
</evidence>
<evidence type="ECO:0000256" key="1">
    <source>
        <dbReference type="SAM" id="MobiDB-lite"/>
    </source>
</evidence>
<proteinExistence type="predicted"/>
<feature type="compositionally biased region" description="Basic and acidic residues" evidence="1">
    <location>
        <begin position="235"/>
        <end position="249"/>
    </location>
</feature>
<evidence type="ECO:0000256" key="2">
    <source>
        <dbReference type="SAM" id="Phobius"/>
    </source>
</evidence>
<dbReference type="RefSeq" id="WP_074537308.1">
    <property type="nucleotide sequence ID" value="NZ_FNBD01000001.1"/>
</dbReference>
<dbReference type="EMBL" id="FNBD01000001">
    <property type="protein sequence ID" value="SDE51175.1"/>
    <property type="molecule type" value="Genomic_DNA"/>
</dbReference>
<gene>
    <name evidence="3" type="ORF">SAMN04487992_101585</name>
</gene>
<feature type="region of interest" description="Disordered" evidence="1">
    <location>
        <begin position="219"/>
        <end position="249"/>
    </location>
</feature>
<feature type="transmembrane region" description="Helical" evidence="2">
    <location>
        <begin position="87"/>
        <end position="108"/>
    </location>
</feature>
<keyword evidence="2" id="KW-0812">Transmembrane</keyword>
<dbReference type="Proteomes" id="UP000182114">
    <property type="component" value="Unassembled WGS sequence"/>
</dbReference>
<accession>A0A1G7DK84</accession>
<dbReference type="AlphaFoldDB" id="A0A1G7DK84"/>
<name>A0A1G7DK84_9FLAO</name>
<protein>
    <recommendedName>
        <fullName evidence="5">Transmembrane protein</fullName>
    </recommendedName>
</protein>
<evidence type="ECO:0008006" key="5">
    <source>
        <dbReference type="Google" id="ProtNLM"/>
    </source>
</evidence>
<keyword evidence="2" id="KW-1133">Transmembrane helix</keyword>
<keyword evidence="2" id="KW-0472">Membrane</keyword>
<dbReference type="eggNOG" id="ENOG50311BV">
    <property type="taxonomic scope" value="Bacteria"/>
</dbReference>